<dbReference type="GO" id="GO:0016301">
    <property type="term" value="F:kinase activity"/>
    <property type="evidence" value="ECO:0007669"/>
    <property type="project" value="UniProtKB-KW"/>
</dbReference>
<dbReference type="AlphaFoldDB" id="T1CFP0"/>
<dbReference type="GO" id="GO:0009254">
    <property type="term" value="P:peptidoglycan turnover"/>
    <property type="evidence" value="ECO:0007669"/>
    <property type="project" value="InterPro"/>
</dbReference>
<dbReference type="GO" id="GO:0016773">
    <property type="term" value="F:phosphotransferase activity, alcohol group as acceptor"/>
    <property type="evidence" value="ECO:0007669"/>
    <property type="project" value="InterPro"/>
</dbReference>
<dbReference type="EMBL" id="AUZZ01001074">
    <property type="protein sequence ID" value="EQD65765.1"/>
    <property type="molecule type" value="Genomic_DNA"/>
</dbReference>
<dbReference type="GO" id="GO:0005524">
    <property type="term" value="F:ATP binding"/>
    <property type="evidence" value="ECO:0007669"/>
    <property type="project" value="InterPro"/>
</dbReference>
<accession>T1CFP0</accession>
<sequence length="193" mass="20710">MKFVSIVSGTSADGLTVISVELNGYNRNTDFKISSGKTFPFSKKLRSRLLDAAEGSRLSAEEFSRLSWDLGNEIVRSVTSLDVDYDVISFSGHTIYHGPSLGRNDFGTLQIGEISLLVARSGKTAVSDYRITDMSHRGLGAPLIALSDYIIFGDSGIMTLNIGGIANITYLGKEGTIAFDTGPGNMLIDQAMA</sequence>
<comment type="caution">
    <text evidence="1">The sequence shown here is derived from an EMBL/GenBank/DDBJ whole genome shotgun (WGS) entry which is preliminary data.</text>
</comment>
<organism evidence="1">
    <name type="scientific">mine drainage metagenome</name>
    <dbReference type="NCBI Taxonomy" id="410659"/>
    <lineage>
        <taxon>unclassified sequences</taxon>
        <taxon>metagenomes</taxon>
        <taxon>ecological metagenomes</taxon>
    </lineage>
</organism>
<evidence type="ECO:0000313" key="1">
    <source>
        <dbReference type="EMBL" id="EQD65765.1"/>
    </source>
</evidence>
<gene>
    <name evidence="1" type="ORF">B2A_01460</name>
</gene>
<dbReference type="Gene3D" id="3.30.420.40">
    <property type="match status" value="1"/>
</dbReference>
<keyword evidence="1" id="KW-0808">Transferase</keyword>
<dbReference type="InterPro" id="IPR005338">
    <property type="entry name" value="Anhydro_N_Ac-Mur_kinase"/>
</dbReference>
<dbReference type="Pfam" id="PF03702">
    <property type="entry name" value="AnmK"/>
    <property type="match status" value="1"/>
</dbReference>
<proteinExistence type="predicted"/>
<dbReference type="GO" id="GO:0006040">
    <property type="term" value="P:amino sugar metabolic process"/>
    <property type="evidence" value="ECO:0007669"/>
    <property type="project" value="InterPro"/>
</dbReference>
<reference evidence="1" key="1">
    <citation type="submission" date="2013-08" db="EMBL/GenBank/DDBJ databases">
        <authorList>
            <person name="Mendez C."/>
            <person name="Richter M."/>
            <person name="Ferrer M."/>
            <person name="Sanchez J."/>
        </authorList>
    </citation>
    <scope>NUCLEOTIDE SEQUENCE</scope>
</reference>
<keyword evidence="1" id="KW-0418">Kinase</keyword>
<reference evidence="1" key="2">
    <citation type="journal article" date="2014" name="ISME J.">
        <title>Microbial stratification in low pH oxic and suboxic macroscopic growths along an acid mine drainage.</title>
        <authorList>
            <person name="Mendez-Garcia C."/>
            <person name="Mesa V."/>
            <person name="Sprenger R.R."/>
            <person name="Richter M."/>
            <person name="Diez M.S."/>
            <person name="Solano J."/>
            <person name="Bargiela R."/>
            <person name="Golyshina O.V."/>
            <person name="Manteca A."/>
            <person name="Ramos J.L."/>
            <person name="Gallego J.R."/>
            <person name="Llorente I."/>
            <person name="Martins Dos Santos V.A."/>
            <person name="Jensen O.N."/>
            <person name="Pelaez A.I."/>
            <person name="Sanchez J."/>
            <person name="Ferrer M."/>
        </authorList>
    </citation>
    <scope>NUCLEOTIDE SEQUENCE</scope>
</reference>
<name>T1CFP0_9ZZZZ</name>
<feature type="non-terminal residue" evidence="1">
    <location>
        <position position="193"/>
    </location>
</feature>
<dbReference type="PANTHER" id="PTHR30605:SF0">
    <property type="entry name" value="ANHYDRO-N-ACETYLMURAMIC ACID KINASE"/>
    <property type="match status" value="1"/>
</dbReference>
<dbReference type="PANTHER" id="PTHR30605">
    <property type="entry name" value="ANHYDRO-N-ACETYLMURAMIC ACID KINASE"/>
    <property type="match status" value="1"/>
</dbReference>
<protein>
    <submittedName>
        <fullName evidence="1">Anhydro-N-acetylmuramic acid kinase</fullName>
    </submittedName>
</protein>